<dbReference type="InterPro" id="IPR011990">
    <property type="entry name" value="TPR-like_helical_dom_sf"/>
</dbReference>
<feature type="repeat" description="TPR" evidence="1">
    <location>
        <begin position="69"/>
        <end position="102"/>
    </location>
</feature>
<dbReference type="AlphaFoldDB" id="A0A919YI53"/>
<dbReference type="Pfam" id="PF09346">
    <property type="entry name" value="SMI1_KNR4"/>
    <property type="match status" value="1"/>
</dbReference>
<dbReference type="SMART" id="SM00860">
    <property type="entry name" value="SMI1_KNR4"/>
    <property type="match status" value="1"/>
</dbReference>
<proteinExistence type="predicted"/>
<accession>A0A919YI53</accession>
<feature type="domain" description="Knr4/Smi1-like" evidence="3">
    <location>
        <begin position="182"/>
        <end position="320"/>
    </location>
</feature>
<organism evidence="4 5">
    <name type="scientific">Paenibacillus azoreducens</name>
    <dbReference type="NCBI Taxonomy" id="116718"/>
    <lineage>
        <taxon>Bacteria</taxon>
        <taxon>Bacillati</taxon>
        <taxon>Bacillota</taxon>
        <taxon>Bacilli</taxon>
        <taxon>Bacillales</taxon>
        <taxon>Paenibacillaceae</taxon>
        <taxon>Paenibacillus</taxon>
    </lineage>
</organism>
<sequence>MQDELLAKLDRWHEEDQFDEIVEAITEIPDEDRDYVLVSHLGRALNNLERYEEAVEQFLTVAEEGKDDPLWHYRIGTSYYYLDQYDDARREFEIVNQLDPEDEDALEFLEWIESKTAQDSIEESEEHEESSAEPNAESNAESNTEKNAKVDAGPRPEINVDSDFVNFWDDSEEAFEKYILNPATDEQIAAVEERLVFRLPAFYIHMMKLHNGGIPQNRCFPLKETVSGGKDHITISGILGIGREKKHSLCGESGSWPTIENGGYPEFGVMFCDTPSESGIVMLDYRPSGNDGEPEVVYVDKENNYKVTKLADNFEAFIRGLVHENSYGAGE</sequence>
<evidence type="ECO:0000313" key="5">
    <source>
        <dbReference type="Proteomes" id="UP000682811"/>
    </source>
</evidence>
<evidence type="ECO:0000256" key="1">
    <source>
        <dbReference type="PROSITE-ProRule" id="PRU00339"/>
    </source>
</evidence>
<name>A0A919YI53_9BACL</name>
<dbReference type="InterPro" id="IPR018958">
    <property type="entry name" value="Knr4/Smi1-like_dom"/>
</dbReference>
<dbReference type="InterPro" id="IPR037883">
    <property type="entry name" value="Knr4/Smi1-like_sf"/>
</dbReference>
<protein>
    <recommendedName>
        <fullName evidence="3">Knr4/Smi1-like domain-containing protein</fullName>
    </recommendedName>
</protein>
<dbReference type="Gene3D" id="3.40.1580.10">
    <property type="entry name" value="SMI1/KNR4-like"/>
    <property type="match status" value="1"/>
</dbReference>
<feature type="compositionally biased region" description="Basic and acidic residues" evidence="2">
    <location>
        <begin position="143"/>
        <end position="154"/>
    </location>
</feature>
<dbReference type="InterPro" id="IPR019734">
    <property type="entry name" value="TPR_rpt"/>
</dbReference>
<dbReference type="PROSITE" id="PS50005">
    <property type="entry name" value="TPR"/>
    <property type="match status" value="1"/>
</dbReference>
<feature type="compositionally biased region" description="Low complexity" evidence="2">
    <location>
        <begin position="132"/>
        <end position="142"/>
    </location>
</feature>
<dbReference type="SUPFAM" id="SSF160631">
    <property type="entry name" value="SMI1/KNR4-like"/>
    <property type="match status" value="1"/>
</dbReference>
<comment type="caution">
    <text evidence="4">The sequence shown here is derived from an EMBL/GenBank/DDBJ whole genome shotgun (WGS) entry which is preliminary data.</text>
</comment>
<dbReference type="EMBL" id="BORT01000016">
    <property type="protein sequence ID" value="GIO48772.1"/>
    <property type="molecule type" value="Genomic_DNA"/>
</dbReference>
<dbReference type="RefSeq" id="WP_212979393.1">
    <property type="nucleotide sequence ID" value="NZ_AP025343.1"/>
</dbReference>
<feature type="region of interest" description="Disordered" evidence="2">
    <location>
        <begin position="117"/>
        <end position="157"/>
    </location>
</feature>
<reference evidence="4 5" key="1">
    <citation type="submission" date="2021-03" db="EMBL/GenBank/DDBJ databases">
        <title>Antimicrobial resistance genes in bacteria isolated from Japanese honey, and their potential for conferring macrolide and lincosamide resistance in the American foulbrood pathogen Paenibacillus larvae.</title>
        <authorList>
            <person name="Okamoto M."/>
            <person name="Kumagai M."/>
            <person name="Kanamori H."/>
            <person name="Takamatsu D."/>
        </authorList>
    </citation>
    <scope>NUCLEOTIDE SEQUENCE [LARGE SCALE GENOMIC DNA]</scope>
    <source>
        <strain evidence="4 5">J34TS1</strain>
    </source>
</reference>
<keyword evidence="5" id="KW-1185">Reference proteome</keyword>
<dbReference type="Proteomes" id="UP000682811">
    <property type="component" value="Unassembled WGS sequence"/>
</dbReference>
<dbReference type="SUPFAM" id="SSF48452">
    <property type="entry name" value="TPR-like"/>
    <property type="match status" value="1"/>
</dbReference>
<evidence type="ECO:0000256" key="2">
    <source>
        <dbReference type="SAM" id="MobiDB-lite"/>
    </source>
</evidence>
<gene>
    <name evidence="4" type="ORF">J34TS1_35370</name>
</gene>
<dbReference type="Gene3D" id="1.25.40.10">
    <property type="entry name" value="Tetratricopeptide repeat domain"/>
    <property type="match status" value="1"/>
</dbReference>
<evidence type="ECO:0000259" key="3">
    <source>
        <dbReference type="SMART" id="SM00860"/>
    </source>
</evidence>
<dbReference type="SMART" id="SM00028">
    <property type="entry name" value="TPR"/>
    <property type="match status" value="2"/>
</dbReference>
<keyword evidence="1" id="KW-0802">TPR repeat</keyword>
<evidence type="ECO:0000313" key="4">
    <source>
        <dbReference type="EMBL" id="GIO48772.1"/>
    </source>
</evidence>